<feature type="domain" description="Retrovirus-related Pol polyprotein from transposon TNT 1-94-like beta-barrel" evidence="1">
    <location>
        <begin position="25"/>
        <end position="87"/>
    </location>
</feature>
<gene>
    <name evidence="2" type="ORF">PHPALM_351</name>
</gene>
<accession>A0A2P4YV19</accession>
<name>A0A2P4YV19_9STRA</name>
<keyword evidence="3" id="KW-1185">Reference proteome</keyword>
<organism evidence="2 3">
    <name type="scientific">Phytophthora palmivora</name>
    <dbReference type="NCBI Taxonomy" id="4796"/>
    <lineage>
        <taxon>Eukaryota</taxon>
        <taxon>Sar</taxon>
        <taxon>Stramenopiles</taxon>
        <taxon>Oomycota</taxon>
        <taxon>Peronosporomycetes</taxon>
        <taxon>Peronosporales</taxon>
        <taxon>Peronosporaceae</taxon>
        <taxon>Phytophthora</taxon>
    </lineage>
</organism>
<dbReference type="AlphaFoldDB" id="A0A2P4YV19"/>
<evidence type="ECO:0000259" key="1">
    <source>
        <dbReference type="Pfam" id="PF22936"/>
    </source>
</evidence>
<sequence length="191" mass="21137">MNRDCPSKNNGIVNDAVGEGRLSQWVIDSGATSQMTPYREDLFDFEVKASGIEITIVVGKKLRLAVQETVRLTSLNDKYIKIMKVLYQGLDRRKTCAIASGSKIGKAYMLDREQEEARFAEYARTGSQWELWRAHMGHPSGDAVIKTQRVTNGTPTVGSGIETLCGSCTKGKQTVARFPSRSERKSSRSGN</sequence>
<comment type="caution">
    <text evidence="2">The sequence shown here is derived from an EMBL/GenBank/DDBJ whole genome shotgun (WGS) entry which is preliminary data.</text>
</comment>
<reference evidence="2 3" key="1">
    <citation type="journal article" date="2017" name="Genome Biol. Evol.">
        <title>Phytophthora megakarya and P. palmivora, closely related causal agents of cacao black pod rot, underwent increases in genome sizes and gene numbers by different mechanisms.</title>
        <authorList>
            <person name="Ali S.S."/>
            <person name="Shao J."/>
            <person name="Lary D.J."/>
            <person name="Kronmiller B."/>
            <person name="Shen D."/>
            <person name="Strem M.D."/>
            <person name="Amoako-Attah I."/>
            <person name="Akrofi A.Y."/>
            <person name="Begoude B.A."/>
            <person name="Ten Hoopen G.M."/>
            <person name="Coulibaly K."/>
            <person name="Kebe B.I."/>
            <person name="Melnick R.L."/>
            <person name="Guiltinan M.J."/>
            <person name="Tyler B.M."/>
            <person name="Meinhardt L.W."/>
            <person name="Bailey B.A."/>
        </authorList>
    </citation>
    <scope>NUCLEOTIDE SEQUENCE [LARGE SCALE GENOMIC DNA]</scope>
    <source>
        <strain evidence="3">sbr112.9</strain>
    </source>
</reference>
<evidence type="ECO:0000313" key="2">
    <source>
        <dbReference type="EMBL" id="POM81654.1"/>
    </source>
</evidence>
<dbReference type="InterPro" id="IPR054722">
    <property type="entry name" value="PolX-like_BBD"/>
</dbReference>
<protein>
    <submittedName>
        <fullName evidence="2">Polyprotein</fullName>
    </submittedName>
</protein>
<dbReference type="EMBL" id="NCKW01000037">
    <property type="protein sequence ID" value="POM81654.1"/>
    <property type="molecule type" value="Genomic_DNA"/>
</dbReference>
<dbReference type="Proteomes" id="UP000237271">
    <property type="component" value="Unassembled WGS sequence"/>
</dbReference>
<evidence type="ECO:0000313" key="3">
    <source>
        <dbReference type="Proteomes" id="UP000237271"/>
    </source>
</evidence>
<dbReference type="Pfam" id="PF22936">
    <property type="entry name" value="Pol_BBD"/>
    <property type="match status" value="1"/>
</dbReference>
<proteinExistence type="predicted"/>
<dbReference type="OrthoDB" id="104378at2759"/>